<evidence type="ECO:0000313" key="1">
    <source>
        <dbReference type="EMBL" id="AGX05900.1"/>
    </source>
</evidence>
<name>U5LEM5_9BACI</name>
<sequence>MVFFAVKQTGKTFPQKKNSYYAGGKHNELQSQGD</sequence>
<accession>U5LEM5</accession>
<dbReference type="HOGENOM" id="CLU_3372019_0_0_9"/>
<proteinExistence type="predicted"/>
<organism evidence="1 2">
    <name type="scientific">Bacillus infantis NRRL B-14911</name>
    <dbReference type="NCBI Taxonomy" id="1367477"/>
    <lineage>
        <taxon>Bacteria</taxon>
        <taxon>Bacillati</taxon>
        <taxon>Bacillota</taxon>
        <taxon>Bacilli</taxon>
        <taxon>Bacillales</taxon>
        <taxon>Bacillaceae</taxon>
        <taxon>Bacillus</taxon>
    </lineage>
</organism>
<dbReference type="KEGG" id="bif:N288_20135"/>
<dbReference type="AlphaFoldDB" id="U5LEM5"/>
<gene>
    <name evidence="1" type="ORF">N288_20135</name>
</gene>
<evidence type="ECO:0000313" key="2">
    <source>
        <dbReference type="Proteomes" id="UP000017805"/>
    </source>
</evidence>
<dbReference type="STRING" id="1367477.N288_20135"/>
<dbReference type="Proteomes" id="UP000017805">
    <property type="component" value="Chromosome"/>
</dbReference>
<dbReference type="PATRIC" id="fig|1367477.3.peg.4031"/>
<protein>
    <submittedName>
        <fullName evidence="1">Uncharacterized protein</fullName>
    </submittedName>
</protein>
<keyword evidence="2" id="KW-1185">Reference proteome</keyword>
<reference evidence="1 2" key="1">
    <citation type="submission" date="2013-07" db="EMBL/GenBank/DDBJ databases">
        <title>Complete genome sequence of Bacillus infantis NRRL B-14911 that has potential to induce cardiac disease by antigenic mimicry.</title>
        <authorList>
            <person name="Massilamany C."/>
            <person name="Smith T.P.L."/>
            <person name="Loy J.D."/>
            <person name="Barletta R."/>
            <person name="Reddy J."/>
        </authorList>
    </citation>
    <scope>NUCLEOTIDE SEQUENCE [LARGE SCALE GENOMIC DNA]</scope>
    <source>
        <strain evidence="1 2">NRRL B-14911</strain>
    </source>
</reference>
<dbReference type="EMBL" id="CP006643">
    <property type="protein sequence ID" value="AGX05900.1"/>
    <property type="molecule type" value="Genomic_DNA"/>
</dbReference>